<dbReference type="PANTHER" id="PTHR43091">
    <property type="entry name" value="3-OXOACYL-[ACYL-CARRIER-PROTEIN] SYNTHASE"/>
    <property type="match status" value="1"/>
</dbReference>
<comment type="pathway">
    <text evidence="1">Lipid metabolism.</text>
</comment>
<keyword evidence="7" id="KW-0443">Lipid metabolism</keyword>
<dbReference type="GO" id="GO:0006633">
    <property type="term" value="P:fatty acid biosynthetic process"/>
    <property type="evidence" value="ECO:0007669"/>
    <property type="project" value="UniProtKB-KW"/>
</dbReference>
<evidence type="ECO:0000256" key="8">
    <source>
        <dbReference type="ARBA" id="ARBA00023160"/>
    </source>
</evidence>
<sequence length="357" mass="37476">MGCALIGCGKALPALEVQNDELKALVDTNNEWIVTRTGIESRHIALEETNLDLAERAAREALGWDEGGWAARRVEPEEIDLVIFCTITADHLVPSAASELRMRLDLPNAIAFDLNAACTGFVYGVTVAESLMAASAAGVPGAAGRNKVRRALIVGSERLSRITDWAERSTCVLFGDGAGAGVLEWNEGRAGVLGTHLVNEDDPTGALLCPLEFDMPVPFAASGVDAGADAEAVLRERAGNPKQAITMNGQAVFKFAARAMSDAVTAVLDNAGLTLDDVACIVPHQANERIVRFAAKKLDCSMEKFHLCIAHAGNTSAASVPMGLADAYEAGRIKPGDKVVLVGFGGGFTSGALVYEA</sequence>
<dbReference type="InterPro" id="IPR016039">
    <property type="entry name" value="Thiolase-like"/>
</dbReference>
<evidence type="ECO:0000256" key="7">
    <source>
        <dbReference type="ARBA" id="ARBA00023098"/>
    </source>
</evidence>
<feature type="domain" description="Beta-ketoacyl-[acyl-carrier-protein] synthase III N-terminal" evidence="11">
    <location>
        <begin position="112"/>
        <end position="198"/>
    </location>
</feature>
<keyword evidence="9" id="KW-0012">Acyltransferase</keyword>
<dbReference type="InterPro" id="IPR013751">
    <property type="entry name" value="ACP_syn_III_N"/>
</dbReference>
<evidence type="ECO:0000259" key="11">
    <source>
        <dbReference type="Pfam" id="PF08545"/>
    </source>
</evidence>
<keyword evidence="8" id="KW-0275">Fatty acid biosynthesis</keyword>
<keyword evidence="6" id="KW-0276">Fatty acid metabolism</keyword>
<protein>
    <submittedName>
        <fullName evidence="12">Ketoacyl-ACP synthase III</fullName>
    </submittedName>
</protein>
<dbReference type="AlphaFoldDB" id="A0A9D1D3T0"/>
<evidence type="ECO:0000313" key="12">
    <source>
        <dbReference type="EMBL" id="HIR02135.1"/>
    </source>
</evidence>
<gene>
    <name evidence="12" type="ORF">IAA69_07750</name>
</gene>
<evidence type="ECO:0000313" key="13">
    <source>
        <dbReference type="Proteomes" id="UP000824261"/>
    </source>
</evidence>
<evidence type="ECO:0000256" key="2">
    <source>
        <dbReference type="ARBA" id="ARBA00008642"/>
    </source>
</evidence>
<dbReference type="EMBL" id="DVGB01000092">
    <property type="protein sequence ID" value="HIR02135.1"/>
    <property type="molecule type" value="Genomic_DNA"/>
</dbReference>
<evidence type="ECO:0000256" key="6">
    <source>
        <dbReference type="ARBA" id="ARBA00022832"/>
    </source>
</evidence>
<evidence type="ECO:0000256" key="1">
    <source>
        <dbReference type="ARBA" id="ARBA00005189"/>
    </source>
</evidence>
<dbReference type="NCBIfam" id="TIGR00747">
    <property type="entry name" value="fabH"/>
    <property type="match status" value="1"/>
</dbReference>
<dbReference type="NCBIfam" id="NF006829">
    <property type="entry name" value="PRK09352.1"/>
    <property type="match status" value="1"/>
</dbReference>
<organism evidence="12 13">
    <name type="scientific">Candidatus Aveggerthella stercoripullorum</name>
    <dbReference type="NCBI Taxonomy" id="2840688"/>
    <lineage>
        <taxon>Bacteria</taxon>
        <taxon>Bacillati</taxon>
        <taxon>Actinomycetota</taxon>
        <taxon>Coriobacteriia</taxon>
        <taxon>Eggerthellales</taxon>
        <taxon>Eggerthellaceae</taxon>
        <taxon>Eggerthellaceae incertae sedis</taxon>
        <taxon>Candidatus Aveggerthella</taxon>
    </lineage>
</organism>
<dbReference type="GO" id="GO:0004315">
    <property type="term" value="F:3-oxoacyl-[acyl-carrier-protein] synthase activity"/>
    <property type="evidence" value="ECO:0007669"/>
    <property type="project" value="InterPro"/>
</dbReference>
<evidence type="ECO:0000256" key="9">
    <source>
        <dbReference type="ARBA" id="ARBA00023315"/>
    </source>
</evidence>
<dbReference type="CDD" id="cd00830">
    <property type="entry name" value="KAS_III"/>
    <property type="match status" value="1"/>
</dbReference>
<keyword evidence="5" id="KW-0808">Transferase</keyword>
<keyword evidence="3" id="KW-0963">Cytoplasm</keyword>
<reference evidence="12" key="2">
    <citation type="journal article" date="2021" name="PeerJ">
        <title>Extensive microbial diversity within the chicken gut microbiome revealed by metagenomics and culture.</title>
        <authorList>
            <person name="Gilroy R."/>
            <person name="Ravi A."/>
            <person name="Getino M."/>
            <person name="Pursley I."/>
            <person name="Horton D.L."/>
            <person name="Alikhan N.F."/>
            <person name="Baker D."/>
            <person name="Gharbi K."/>
            <person name="Hall N."/>
            <person name="Watson M."/>
            <person name="Adriaenssens E.M."/>
            <person name="Foster-Nyarko E."/>
            <person name="Jarju S."/>
            <person name="Secka A."/>
            <person name="Antonio M."/>
            <person name="Oren A."/>
            <person name="Chaudhuri R.R."/>
            <person name="La Ragione R."/>
            <person name="Hildebrand F."/>
            <person name="Pallen M.J."/>
        </authorList>
    </citation>
    <scope>NUCLEOTIDE SEQUENCE</scope>
    <source>
        <strain evidence="12">ChiGjej1B1-2707</strain>
    </source>
</reference>
<dbReference type="InterPro" id="IPR013747">
    <property type="entry name" value="ACP_syn_III_C"/>
</dbReference>
<dbReference type="PANTHER" id="PTHR43091:SF2">
    <property type="entry name" value="BETA-KETOACYL-[ACYL-CARRIER-PROTEIN] SYNTHASE III 2"/>
    <property type="match status" value="1"/>
</dbReference>
<dbReference type="Pfam" id="PF08545">
    <property type="entry name" value="ACP_syn_III"/>
    <property type="match status" value="1"/>
</dbReference>
<evidence type="ECO:0000256" key="4">
    <source>
        <dbReference type="ARBA" id="ARBA00022516"/>
    </source>
</evidence>
<proteinExistence type="inferred from homology"/>
<evidence type="ECO:0000256" key="3">
    <source>
        <dbReference type="ARBA" id="ARBA00022490"/>
    </source>
</evidence>
<keyword evidence="4" id="KW-0444">Lipid biosynthesis</keyword>
<dbReference type="Gene3D" id="3.40.47.10">
    <property type="match status" value="1"/>
</dbReference>
<dbReference type="Pfam" id="PF08541">
    <property type="entry name" value="ACP_syn_III_C"/>
    <property type="match status" value="1"/>
</dbReference>
<accession>A0A9D1D3T0</accession>
<dbReference type="InterPro" id="IPR004655">
    <property type="entry name" value="FabH"/>
</dbReference>
<comment type="similarity">
    <text evidence="2">Belongs to the thiolase-like superfamily. FabH family.</text>
</comment>
<feature type="domain" description="Beta-ketoacyl-[acyl-carrier-protein] synthase III C-terminal" evidence="10">
    <location>
        <begin position="268"/>
        <end position="356"/>
    </location>
</feature>
<comment type="caution">
    <text evidence="12">The sequence shown here is derived from an EMBL/GenBank/DDBJ whole genome shotgun (WGS) entry which is preliminary data.</text>
</comment>
<evidence type="ECO:0000256" key="5">
    <source>
        <dbReference type="ARBA" id="ARBA00022679"/>
    </source>
</evidence>
<name>A0A9D1D3T0_9ACTN</name>
<dbReference type="Proteomes" id="UP000824261">
    <property type="component" value="Unassembled WGS sequence"/>
</dbReference>
<evidence type="ECO:0000259" key="10">
    <source>
        <dbReference type="Pfam" id="PF08541"/>
    </source>
</evidence>
<dbReference type="SUPFAM" id="SSF53901">
    <property type="entry name" value="Thiolase-like"/>
    <property type="match status" value="1"/>
</dbReference>
<reference evidence="12" key="1">
    <citation type="submission" date="2020-10" db="EMBL/GenBank/DDBJ databases">
        <authorList>
            <person name="Gilroy R."/>
        </authorList>
    </citation>
    <scope>NUCLEOTIDE SEQUENCE</scope>
    <source>
        <strain evidence="12">ChiGjej1B1-2707</strain>
    </source>
</reference>